<keyword evidence="3" id="KW-1185">Reference proteome</keyword>
<dbReference type="InterPro" id="IPR018810">
    <property type="entry name" value="UPF0662"/>
</dbReference>
<evidence type="ECO:0000313" key="3">
    <source>
        <dbReference type="Proteomes" id="UP000250140"/>
    </source>
</evidence>
<dbReference type="Proteomes" id="UP000250140">
    <property type="component" value="Unassembled WGS sequence"/>
</dbReference>
<feature type="compositionally biased region" description="Basic and acidic residues" evidence="1">
    <location>
        <begin position="468"/>
        <end position="477"/>
    </location>
</feature>
<gene>
    <name evidence="2" type="ORF">AOQ84DRAFT_411350</name>
</gene>
<organism evidence="2 3">
    <name type="scientific">Glonium stellatum</name>
    <dbReference type="NCBI Taxonomy" id="574774"/>
    <lineage>
        <taxon>Eukaryota</taxon>
        <taxon>Fungi</taxon>
        <taxon>Dikarya</taxon>
        <taxon>Ascomycota</taxon>
        <taxon>Pezizomycotina</taxon>
        <taxon>Dothideomycetes</taxon>
        <taxon>Pleosporomycetidae</taxon>
        <taxon>Gloniales</taxon>
        <taxon>Gloniaceae</taxon>
        <taxon>Glonium</taxon>
    </lineage>
</organism>
<dbReference type="EMBL" id="KV748658">
    <property type="protein sequence ID" value="OCL13885.1"/>
    <property type="molecule type" value="Genomic_DNA"/>
</dbReference>
<dbReference type="PANTHER" id="PTHR28086">
    <property type="entry name" value="UPF0662 PROTEIN YPL260W"/>
    <property type="match status" value="1"/>
</dbReference>
<sequence>MTDSPAVRIPLDPREQPILDKLLAIRTNLELLKQDKSTYVKSQDVIDLYNQVIEQVVILNELRTNKRHEQNRVDTVLDDCFQLISLSFLTIGKNHEAPAVYSAISTMKRLLDHLKEAAFFSPKDLESISGRLQEYRDYCERGKDSYSPHLLTLLEARIDVCQSILSELELSLSHLTPELRPKYEKLVSILRSLSACNTRSKFPTAEVNDFQEQLKELQASLAPYGIAAYDSSGTVEEQIAEMAERLKISTDHPTPAPEAKNVIETLLQRCLLWVEIIKKKQGRIDERFQDTYDKLLDIRNKLEKLSLTQAWSLRETDLYSYQRQLDRIDEARVDGNFLDSNGVPADLHAQRTLLYLLRKSYALIYHLIISSEPVSEALLPIYNQLTTLRRCLIEVKKSGGVSSPRELYPYSMKLNSIDNMRKDGKFMIGDDIPDGQGSITQLLEECFELAYDLRNEAEENESNDSDEQDTKDPSIAI</sequence>
<accession>A0A8E2FB25</accession>
<dbReference type="OrthoDB" id="2011986at2759"/>
<feature type="compositionally biased region" description="Acidic residues" evidence="1">
    <location>
        <begin position="458"/>
        <end position="467"/>
    </location>
</feature>
<proteinExistence type="predicted"/>
<dbReference type="Pfam" id="PF10303">
    <property type="entry name" value="DUF2408"/>
    <property type="match status" value="2"/>
</dbReference>
<dbReference type="AlphaFoldDB" id="A0A8E2FB25"/>
<dbReference type="PANTHER" id="PTHR28086:SF1">
    <property type="entry name" value="CU(2+) SUPPRESSING AND BLEOMYCIN SENSITIVE PROTEIN 1"/>
    <property type="match status" value="1"/>
</dbReference>
<protein>
    <submittedName>
        <fullName evidence="2">Uncharacterized protein</fullName>
    </submittedName>
</protein>
<dbReference type="GO" id="GO:0005737">
    <property type="term" value="C:cytoplasm"/>
    <property type="evidence" value="ECO:0007669"/>
    <property type="project" value="TreeGrafter"/>
</dbReference>
<reference evidence="2 3" key="1">
    <citation type="journal article" date="2016" name="Nat. Commun.">
        <title>Ectomycorrhizal ecology is imprinted in the genome of the dominant symbiotic fungus Cenococcum geophilum.</title>
        <authorList>
            <consortium name="DOE Joint Genome Institute"/>
            <person name="Peter M."/>
            <person name="Kohler A."/>
            <person name="Ohm R.A."/>
            <person name="Kuo A."/>
            <person name="Krutzmann J."/>
            <person name="Morin E."/>
            <person name="Arend M."/>
            <person name="Barry K.W."/>
            <person name="Binder M."/>
            <person name="Choi C."/>
            <person name="Clum A."/>
            <person name="Copeland A."/>
            <person name="Grisel N."/>
            <person name="Haridas S."/>
            <person name="Kipfer T."/>
            <person name="LaButti K."/>
            <person name="Lindquist E."/>
            <person name="Lipzen A."/>
            <person name="Maire R."/>
            <person name="Meier B."/>
            <person name="Mihaltcheva S."/>
            <person name="Molinier V."/>
            <person name="Murat C."/>
            <person name="Poggeler S."/>
            <person name="Quandt C.A."/>
            <person name="Sperisen C."/>
            <person name="Tritt A."/>
            <person name="Tisserant E."/>
            <person name="Crous P.W."/>
            <person name="Henrissat B."/>
            <person name="Nehls U."/>
            <person name="Egli S."/>
            <person name="Spatafora J.W."/>
            <person name="Grigoriev I.V."/>
            <person name="Martin F.M."/>
        </authorList>
    </citation>
    <scope>NUCLEOTIDE SEQUENCE [LARGE SCALE GENOMIC DNA]</scope>
    <source>
        <strain evidence="2 3">CBS 207.34</strain>
    </source>
</reference>
<evidence type="ECO:0000313" key="2">
    <source>
        <dbReference type="EMBL" id="OCL13885.1"/>
    </source>
</evidence>
<feature type="region of interest" description="Disordered" evidence="1">
    <location>
        <begin position="457"/>
        <end position="477"/>
    </location>
</feature>
<dbReference type="GO" id="GO:0005634">
    <property type="term" value="C:nucleus"/>
    <property type="evidence" value="ECO:0007669"/>
    <property type="project" value="TreeGrafter"/>
</dbReference>
<evidence type="ECO:0000256" key="1">
    <source>
        <dbReference type="SAM" id="MobiDB-lite"/>
    </source>
</evidence>
<name>A0A8E2FB25_9PEZI</name>